<feature type="region of interest" description="Disordered" evidence="1">
    <location>
        <begin position="141"/>
        <end position="165"/>
    </location>
</feature>
<dbReference type="AlphaFoldDB" id="A0A0P1AQ65"/>
<accession>A0A0P1AQ65</accession>
<dbReference type="Proteomes" id="UP000054928">
    <property type="component" value="Unassembled WGS sequence"/>
</dbReference>
<reference evidence="3" key="1">
    <citation type="submission" date="2014-09" db="EMBL/GenBank/DDBJ databases">
        <authorList>
            <person name="Sharma Rahul"/>
            <person name="Thines Marco"/>
        </authorList>
    </citation>
    <scope>NUCLEOTIDE SEQUENCE [LARGE SCALE GENOMIC DNA]</scope>
</reference>
<feature type="compositionally biased region" description="Polar residues" evidence="1">
    <location>
        <begin position="351"/>
        <end position="360"/>
    </location>
</feature>
<feature type="compositionally biased region" description="Basic and acidic residues" evidence="1">
    <location>
        <begin position="149"/>
        <end position="160"/>
    </location>
</feature>
<evidence type="ECO:0000313" key="3">
    <source>
        <dbReference type="Proteomes" id="UP000054928"/>
    </source>
</evidence>
<feature type="compositionally biased region" description="Low complexity" evidence="1">
    <location>
        <begin position="750"/>
        <end position="767"/>
    </location>
</feature>
<dbReference type="RefSeq" id="XP_024580027.1">
    <property type="nucleotide sequence ID" value="XM_024729673.1"/>
</dbReference>
<dbReference type="EMBL" id="CCYD01000810">
    <property type="protein sequence ID" value="CEG43658.1"/>
    <property type="molecule type" value="Genomic_DNA"/>
</dbReference>
<feature type="compositionally biased region" description="Low complexity" evidence="1">
    <location>
        <begin position="258"/>
        <end position="296"/>
    </location>
</feature>
<feature type="compositionally biased region" description="Acidic residues" evidence="1">
    <location>
        <begin position="367"/>
        <end position="381"/>
    </location>
</feature>
<proteinExistence type="predicted"/>
<feature type="compositionally biased region" description="Low complexity" evidence="1">
    <location>
        <begin position="795"/>
        <end position="806"/>
    </location>
</feature>
<feature type="compositionally biased region" description="Polar residues" evidence="1">
    <location>
        <begin position="718"/>
        <end position="727"/>
    </location>
</feature>
<feature type="compositionally biased region" description="Low complexity" evidence="1">
    <location>
        <begin position="464"/>
        <end position="475"/>
    </location>
</feature>
<sequence length="863" mass="93040">MSEMLALEAASPFESMLTVIPPPPPDDEIDQFQPALSPDEIPSDTNIPKAPETKTLVDLAHEVATWTLHSDHDLHSYLKRYSADLFTRTKNLEDSVRDIAAEADSAHVRLKNTFNEFLMLSNNQFIENRVYDEEQEDFFSVEDGQSNTDKQEIDKEKEEQAGESATVLETKENGAKSAAESIVTKYRSALDMGMEAMKLFVMIDDEDDKSETSSQFDTVLDIYNERPLPFIIGTREFLEDETLGLGAAPEDYSDSDSDSSYVSSYSSSNSGSDSENESENSGGKSRSASRNRSSSNESEHSFTTAQPRRRASSDESDTSGLFGRTPSTRTSRRRVDSDESSTSGLFGRPSVSESAITPASRQRPEFNEDESDDSDWTSDSDDDKKMSKRKQSSANREAPPPFAASTPARKKYLESSDEESDAGLFGSAPSTKSRVFATDMVDRPPHSGGDQMADSRRSSKLPSTRRSNSFNSSSSDDSELFGKSKEASKTDTHAAPQGFRLPSMGDTKTRQSNILKSNNYSSSDSDVESTTSGLFGRPASASKTTRKPSGESELPPAQRSRRLDFSDDSSDDETVGLFQSTPSKATTPKAMHTTVVPPQRPTYSDSSSDDEDEGLFGAKPKSSATTLPQPVSSSRSQPVQRASQSGLFTEDDSDESGSVTSTPASTPATMPYNQTSRPPPLVKHDSSDSDSDSDSDGGLFGQSKPARSAPDPIPKASMTATSALTRQSRAESDSSDSDESDLFGASAVRTTPAPISTPTITTSPAPAKLMTSRRSLSDEDSDDWSDDDGGLFGVAASKSTTAKPATVRSTSTPPQPENTSTSVVHPPISSTATRMQIADSDSDSDSDSDWDGDGGLFGPSKTK</sequence>
<feature type="compositionally biased region" description="Polar residues" evidence="1">
    <location>
        <begin position="577"/>
        <end position="586"/>
    </location>
</feature>
<keyword evidence="3" id="KW-1185">Reference proteome</keyword>
<feature type="compositionally biased region" description="Acidic residues" evidence="1">
    <location>
        <begin position="778"/>
        <end position="789"/>
    </location>
</feature>
<evidence type="ECO:0008006" key="4">
    <source>
        <dbReference type="Google" id="ProtNLM"/>
    </source>
</evidence>
<evidence type="ECO:0000313" key="2">
    <source>
        <dbReference type="EMBL" id="CEG43658.1"/>
    </source>
</evidence>
<feature type="compositionally biased region" description="Low complexity" evidence="1">
    <location>
        <begin position="660"/>
        <end position="669"/>
    </location>
</feature>
<feature type="compositionally biased region" description="Polar residues" evidence="1">
    <location>
        <begin position="807"/>
        <end position="834"/>
    </location>
</feature>
<evidence type="ECO:0000256" key="1">
    <source>
        <dbReference type="SAM" id="MobiDB-lite"/>
    </source>
</evidence>
<feature type="compositionally biased region" description="Low complexity" evidence="1">
    <location>
        <begin position="517"/>
        <end position="532"/>
    </location>
</feature>
<dbReference type="STRING" id="4781.A0A0P1AQ65"/>
<feature type="compositionally biased region" description="Low complexity" evidence="1">
    <location>
        <begin position="628"/>
        <end position="645"/>
    </location>
</feature>
<feature type="compositionally biased region" description="Acidic residues" evidence="1">
    <location>
        <begin position="840"/>
        <end position="852"/>
    </location>
</feature>
<name>A0A0P1AQ65_PLAHL</name>
<dbReference type="GeneID" id="36409010"/>
<organism evidence="2 3">
    <name type="scientific">Plasmopara halstedii</name>
    <name type="common">Downy mildew of sunflower</name>
    <dbReference type="NCBI Taxonomy" id="4781"/>
    <lineage>
        <taxon>Eukaryota</taxon>
        <taxon>Sar</taxon>
        <taxon>Stramenopiles</taxon>
        <taxon>Oomycota</taxon>
        <taxon>Peronosporomycetes</taxon>
        <taxon>Peronosporales</taxon>
        <taxon>Peronosporaceae</taxon>
        <taxon>Plasmopara</taxon>
    </lineage>
</organism>
<protein>
    <recommendedName>
        <fullName evidence="4">WASH complex subunit FAM21</fullName>
    </recommendedName>
</protein>
<feature type="compositionally biased region" description="Basic and acidic residues" evidence="1">
    <location>
        <begin position="480"/>
        <end position="492"/>
    </location>
</feature>
<dbReference type="OrthoDB" id="751084at2759"/>
<dbReference type="OMA" id="RRPMYSD"/>
<feature type="region of interest" description="Disordered" evidence="1">
    <location>
        <begin position="248"/>
        <end position="863"/>
    </location>
</feature>